<reference evidence="2 3" key="1">
    <citation type="journal article" date="2016" name="Sci. Rep.">
        <title>The Dendrobium catenatum Lindl. genome sequence provides insights into polysaccharide synthase, floral development and adaptive evolution.</title>
        <authorList>
            <person name="Zhang G.Q."/>
            <person name="Xu Q."/>
            <person name="Bian C."/>
            <person name="Tsai W.C."/>
            <person name="Yeh C.M."/>
            <person name="Liu K.W."/>
            <person name="Yoshida K."/>
            <person name="Zhang L.S."/>
            <person name="Chang S.B."/>
            <person name="Chen F."/>
            <person name="Shi Y."/>
            <person name="Su Y.Y."/>
            <person name="Zhang Y.Q."/>
            <person name="Chen L.J."/>
            <person name="Yin Y."/>
            <person name="Lin M."/>
            <person name="Huang H."/>
            <person name="Deng H."/>
            <person name="Wang Z.W."/>
            <person name="Zhu S.L."/>
            <person name="Zhao X."/>
            <person name="Deng C."/>
            <person name="Niu S.C."/>
            <person name="Huang J."/>
            <person name="Wang M."/>
            <person name="Liu G.H."/>
            <person name="Yang H.J."/>
            <person name="Xiao X.J."/>
            <person name="Hsiao Y.Y."/>
            <person name="Wu W.L."/>
            <person name="Chen Y.Y."/>
            <person name="Mitsuda N."/>
            <person name="Ohme-Takagi M."/>
            <person name="Luo Y.B."/>
            <person name="Van de Peer Y."/>
            <person name="Liu Z.J."/>
        </authorList>
    </citation>
    <scope>NUCLEOTIDE SEQUENCE [LARGE SCALE GENOMIC DNA]</scope>
    <source>
        <tissue evidence="2">The whole plant</tissue>
    </source>
</reference>
<dbReference type="EMBL" id="KZ503506">
    <property type="protein sequence ID" value="PKU63229.1"/>
    <property type="molecule type" value="Genomic_DNA"/>
</dbReference>
<organism evidence="2 3">
    <name type="scientific">Dendrobium catenatum</name>
    <dbReference type="NCBI Taxonomy" id="906689"/>
    <lineage>
        <taxon>Eukaryota</taxon>
        <taxon>Viridiplantae</taxon>
        <taxon>Streptophyta</taxon>
        <taxon>Embryophyta</taxon>
        <taxon>Tracheophyta</taxon>
        <taxon>Spermatophyta</taxon>
        <taxon>Magnoliopsida</taxon>
        <taxon>Liliopsida</taxon>
        <taxon>Asparagales</taxon>
        <taxon>Orchidaceae</taxon>
        <taxon>Epidendroideae</taxon>
        <taxon>Malaxideae</taxon>
        <taxon>Dendrobiinae</taxon>
        <taxon>Dendrobium</taxon>
    </lineage>
</organism>
<feature type="compositionally biased region" description="Polar residues" evidence="1">
    <location>
        <begin position="85"/>
        <end position="95"/>
    </location>
</feature>
<reference evidence="2 3" key="2">
    <citation type="journal article" date="2017" name="Nature">
        <title>The Apostasia genome and the evolution of orchids.</title>
        <authorList>
            <person name="Zhang G.Q."/>
            <person name="Liu K.W."/>
            <person name="Li Z."/>
            <person name="Lohaus R."/>
            <person name="Hsiao Y.Y."/>
            <person name="Niu S.C."/>
            <person name="Wang J.Y."/>
            <person name="Lin Y.C."/>
            <person name="Xu Q."/>
            <person name="Chen L.J."/>
            <person name="Yoshida K."/>
            <person name="Fujiwara S."/>
            <person name="Wang Z.W."/>
            <person name="Zhang Y.Q."/>
            <person name="Mitsuda N."/>
            <person name="Wang M."/>
            <person name="Liu G.H."/>
            <person name="Pecoraro L."/>
            <person name="Huang H.X."/>
            <person name="Xiao X.J."/>
            <person name="Lin M."/>
            <person name="Wu X.Y."/>
            <person name="Wu W.L."/>
            <person name="Chen Y.Y."/>
            <person name="Chang S.B."/>
            <person name="Sakamoto S."/>
            <person name="Ohme-Takagi M."/>
            <person name="Yagi M."/>
            <person name="Zeng S.J."/>
            <person name="Shen C.Y."/>
            <person name="Yeh C.M."/>
            <person name="Luo Y.B."/>
            <person name="Tsai W.C."/>
            <person name="Van de Peer Y."/>
            <person name="Liu Z.J."/>
        </authorList>
    </citation>
    <scope>NUCLEOTIDE SEQUENCE [LARGE SCALE GENOMIC DNA]</scope>
    <source>
        <tissue evidence="2">The whole plant</tissue>
    </source>
</reference>
<dbReference type="Proteomes" id="UP000233837">
    <property type="component" value="Unassembled WGS sequence"/>
</dbReference>
<gene>
    <name evidence="2" type="ORF">MA16_Dca011202</name>
</gene>
<name>A0A2I0VIJ4_9ASPA</name>
<sequence length="126" mass="14715">MNIIMQTGDMKMHEHYRKEDIIEMLDMKWREPTNRAGSMSRDAENRSRPTNFEEEESPNSRPTLAAENRSRRPTNFMEEEEGPNSRPTITGSQPKTEAALERNEKRMQKYLGFRVTYAAANGFILM</sequence>
<keyword evidence="3" id="KW-1185">Reference proteome</keyword>
<evidence type="ECO:0000313" key="2">
    <source>
        <dbReference type="EMBL" id="PKU63229.1"/>
    </source>
</evidence>
<protein>
    <submittedName>
        <fullName evidence="2">Uncharacterized protein</fullName>
    </submittedName>
</protein>
<dbReference type="AlphaFoldDB" id="A0A2I0VIJ4"/>
<proteinExistence type="predicted"/>
<feature type="region of interest" description="Disordered" evidence="1">
    <location>
        <begin position="32"/>
        <end position="103"/>
    </location>
</feature>
<evidence type="ECO:0000256" key="1">
    <source>
        <dbReference type="SAM" id="MobiDB-lite"/>
    </source>
</evidence>
<evidence type="ECO:0000313" key="3">
    <source>
        <dbReference type="Proteomes" id="UP000233837"/>
    </source>
</evidence>
<accession>A0A2I0VIJ4</accession>